<organism evidence="1 2">
    <name type="scientific">Peptostreptococcus equinus</name>
    <dbReference type="NCBI Taxonomy" id="3003601"/>
    <lineage>
        <taxon>Bacteria</taxon>
        <taxon>Bacillati</taxon>
        <taxon>Bacillota</taxon>
        <taxon>Clostridia</taxon>
        <taxon>Peptostreptococcales</taxon>
        <taxon>Peptostreptococcaceae</taxon>
        <taxon>Peptostreptococcus</taxon>
    </lineage>
</organism>
<proteinExistence type="predicted"/>
<dbReference type="RefSeq" id="WP_269311292.1">
    <property type="nucleotide sequence ID" value="NZ_CP114052.1"/>
</dbReference>
<evidence type="ECO:0000313" key="2">
    <source>
        <dbReference type="Proteomes" id="UP001164187"/>
    </source>
</evidence>
<dbReference type="EMBL" id="CP114052">
    <property type="protein sequence ID" value="WAW14595.1"/>
    <property type="molecule type" value="Genomic_DNA"/>
</dbReference>
<gene>
    <name evidence="1" type="ORF">O0R46_08325</name>
</gene>
<evidence type="ECO:0000313" key="1">
    <source>
        <dbReference type="EMBL" id="WAW14595.1"/>
    </source>
</evidence>
<name>A0ABY7JRI9_9FIRM</name>
<protein>
    <submittedName>
        <fullName evidence="1">Uncharacterized protein</fullName>
    </submittedName>
</protein>
<sequence>MESIRMKFKVDRSENNETVKFLIPDLENGSVNITDSNTQDIENLFNLIFQEVIKRKKLIEFELDDSNNDLFNEVANDIVIQINSEIKNAESDFKKIIELDNA</sequence>
<keyword evidence="2" id="KW-1185">Reference proteome</keyword>
<reference evidence="1" key="1">
    <citation type="submission" date="2022-12" db="EMBL/GenBank/DDBJ databases">
        <title>Peptostreptococcus.</title>
        <authorList>
            <person name="Lee S.H."/>
        </authorList>
    </citation>
    <scope>NUCLEOTIDE SEQUENCE</scope>
    <source>
        <strain evidence="1">CBA3647</strain>
    </source>
</reference>
<dbReference type="Proteomes" id="UP001164187">
    <property type="component" value="Chromosome"/>
</dbReference>
<accession>A0ABY7JRI9</accession>